<protein>
    <submittedName>
        <fullName evidence="2">Uncharacterized protein</fullName>
    </submittedName>
</protein>
<evidence type="ECO:0000313" key="2">
    <source>
        <dbReference type="EMBL" id="KAJ8891240.1"/>
    </source>
</evidence>
<evidence type="ECO:0000313" key="3">
    <source>
        <dbReference type="Proteomes" id="UP001159363"/>
    </source>
</evidence>
<name>A0ABQ9I3L4_9NEOP</name>
<evidence type="ECO:0000256" key="1">
    <source>
        <dbReference type="SAM" id="MobiDB-lite"/>
    </source>
</evidence>
<feature type="compositionally biased region" description="Polar residues" evidence="1">
    <location>
        <begin position="239"/>
        <end position="254"/>
    </location>
</feature>
<keyword evidence="3" id="KW-1185">Reference proteome</keyword>
<feature type="compositionally biased region" description="Low complexity" evidence="1">
    <location>
        <begin position="220"/>
        <end position="229"/>
    </location>
</feature>
<feature type="region of interest" description="Disordered" evidence="1">
    <location>
        <begin position="220"/>
        <end position="261"/>
    </location>
</feature>
<proteinExistence type="predicted"/>
<accession>A0ABQ9I3L4</accession>
<dbReference type="Proteomes" id="UP001159363">
    <property type="component" value="Chromosome 3"/>
</dbReference>
<dbReference type="EMBL" id="JARBHB010000003">
    <property type="protein sequence ID" value="KAJ8891240.1"/>
    <property type="molecule type" value="Genomic_DNA"/>
</dbReference>
<comment type="caution">
    <text evidence="2">The sequence shown here is derived from an EMBL/GenBank/DDBJ whole genome shotgun (WGS) entry which is preliminary data.</text>
</comment>
<sequence length="275" mass="31025">MLQVGPRHRGSLRGCDLGQVFLVKVTSLFRCSGKECEHQTNKLVRKQCIFVSANYSVARMGRNAKYMWVATMCFWIEQVILRDNLHQPYIQKVNWDRASWSELRGGEQKTGPESSDAAPYILKSGRYSALVGWRFIVNSILVQESQALVDHILIARNQRGTGRELQQGFHRARGEPNTEAAVEQRIPFGEGSVMVWGGITLDTRTELVIICWRNTSDLTASQSSTMSSSGQRRAEEPPQQRSMFSRQGSATQNGEDTEDTMKNLRKTFAGIFGDM</sequence>
<reference evidence="2 3" key="1">
    <citation type="submission" date="2023-02" db="EMBL/GenBank/DDBJ databases">
        <title>LHISI_Scaffold_Assembly.</title>
        <authorList>
            <person name="Stuart O.P."/>
            <person name="Cleave R."/>
            <person name="Magrath M.J.L."/>
            <person name="Mikheyev A.S."/>
        </authorList>
    </citation>
    <scope>NUCLEOTIDE SEQUENCE [LARGE SCALE GENOMIC DNA]</scope>
    <source>
        <strain evidence="2">Daus_M_001</strain>
        <tissue evidence="2">Leg muscle</tissue>
    </source>
</reference>
<organism evidence="2 3">
    <name type="scientific">Dryococelus australis</name>
    <dbReference type="NCBI Taxonomy" id="614101"/>
    <lineage>
        <taxon>Eukaryota</taxon>
        <taxon>Metazoa</taxon>
        <taxon>Ecdysozoa</taxon>
        <taxon>Arthropoda</taxon>
        <taxon>Hexapoda</taxon>
        <taxon>Insecta</taxon>
        <taxon>Pterygota</taxon>
        <taxon>Neoptera</taxon>
        <taxon>Polyneoptera</taxon>
        <taxon>Phasmatodea</taxon>
        <taxon>Verophasmatodea</taxon>
        <taxon>Anareolatae</taxon>
        <taxon>Phasmatidae</taxon>
        <taxon>Eurycanthinae</taxon>
        <taxon>Dryococelus</taxon>
    </lineage>
</organism>
<gene>
    <name evidence="2" type="ORF">PR048_010755</name>
</gene>